<name>A0ABV0QMX7_9TELE</name>
<gene>
    <name evidence="2" type="ORF">XENOCAPTIV_024804</name>
</gene>
<sequence>MGGEGDTGVAISDEVGDRLHDIPGVFPPSQPGQDPKLRRHVRHAAPEDPGGTTLRLLTELLSHLHKQYSL</sequence>
<organism evidence="2 3">
    <name type="scientific">Xenoophorus captivus</name>
    <dbReference type="NCBI Taxonomy" id="1517983"/>
    <lineage>
        <taxon>Eukaryota</taxon>
        <taxon>Metazoa</taxon>
        <taxon>Chordata</taxon>
        <taxon>Craniata</taxon>
        <taxon>Vertebrata</taxon>
        <taxon>Euteleostomi</taxon>
        <taxon>Actinopterygii</taxon>
        <taxon>Neopterygii</taxon>
        <taxon>Teleostei</taxon>
        <taxon>Neoteleostei</taxon>
        <taxon>Acanthomorphata</taxon>
        <taxon>Ovalentaria</taxon>
        <taxon>Atherinomorphae</taxon>
        <taxon>Cyprinodontiformes</taxon>
        <taxon>Goodeidae</taxon>
        <taxon>Xenoophorus</taxon>
    </lineage>
</organism>
<reference evidence="2 3" key="1">
    <citation type="submission" date="2021-06" db="EMBL/GenBank/DDBJ databases">
        <authorList>
            <person name="Palmer J.M."/>
        </authorList>
    </citation>
    <scope>NUCLEOTIDE SEQUENCE [LARGE SCALE GENOMIC DNA]</scope>
    <source>
        <strain evidence="2 3">XC_2019</strain>
        <tissue evidence="2">Muscle</tissue>
    </source>
</reference>
<evidence type="ECO:0000313" key="3">
    <source>
        <dbReference type="Proteomes" id="UP001434883"/>
    </source>
</evidence>
<comment type="caution">
    <text evidence="2">The sequence shown here is derived from an EMBL/GenBank/DDBJ whole genome shotgun (WGS) entry which is preliminary data.</text>
</comment>
<proteinExistence type="predicted"/>
<keyword evidence="3" id="KW-1185">Reference proteome</keyword>
<accession>A0ABV0QMX7</accession>
<evidence type="ECO:0000313" key="2">
    <source>
        <dbReference type="EMBL" id="MEQ2197180.1"/>
    </source>
</evidence>
<evidence type="ECO:0000256" key="1">
    <source>
        <dbReference type="SAM" id="MobiDB-lite"/>
    </source>
</evidence>
<dbReference type="EMBL" id="JAHRIN010017392">
    <property type="protein sequence ID" value="MEQ2197180.1"/>
    <property type="molecule type" value="Genomic_DNA"/>
</dbReference>
<feature type="region of interest" description="Disordered" evidence="1">
    <location>
        <begin position="1"/>
        <end position="51"/>
    </location>
</feature>
<protein>
    <submittedName>
        <fullName evidence="2">Uncharacterized protein</fullName>
    </submittedName>
</protein>
<dbReference type="Proteomes" id="UP001434883">
    <property type="component" value="Unassembled WGS sequence"/>
</dbReference>